<dbReference type="EMBL" id="REGN01011116">
    <property type="protein sequence ID" value="RMZ97899.1"/>
    <property type="molecule type" value="Genomic_DNA"/>
</dbReference>
<accession>A0A3M7PFV8</accession>
<comment type="caution">
    <text evidence="1">The sequence shown here is derived from an EMBL/GenBank/DDBJ whole genome shotgun (WGS) entry which is preliminary data.</text>
</comment>
<name>A0A3M7PFV8_BRAPC</name>
<sequence length="62" mass="7262">MRIFDLLANIFLVEPLIFIDFNSLNCNSNEDQDTRILSQKYLHRCFANSSRLIFEVANLLVL</sequence>
<proteinExistence type="predicted"/>
<evidence type="ECO:0000313" key="1">
    <source>
        <dbReference type="EMBL" id="RMZ97899.1"/>
    </source>
</evidence>
<dbReference type="Proteomes" id="UP000276133">
    <property type="component" value="Unassembled WGS sequence"/>
</dbReference>
<evidence type="ECO:0000313" key="2">
    <source>
        <dbReference type="Proteomes" id="UP000276133"/>
    </source>
</evidence>
<reference evidence="1 2" key="1">
    <citation type="journal article" date="2018" name="Sci. Rep.">
        <title>Genomic signatures of local adaptation to the degree of environmental predictability in rotifers.</title>
        <authorList>
            <person name="Franch-Gras L."/>
            <person name="Hahn C."/>
            <person name="Garcia-Roger E.M."/>
            <person name="Carmona M.J."/>
            <person name="Serra M."/>
            <person name="Gomez A."/>
        </authorList>
    </citation>
    <scope>NUCLEOTIDE SEQUENCE [LARGE SCALE GENOMIC DNA]</scope>
    <source>
        <strain evidence="1">HYR1</strain>
    </source>
</reference>
<organism evidence="1 2">
    <name type="scientific">Brachionus plicatilis</name>
    <name type="common">Marine rotifer</name>
    <name type="synonym">Brachionus muelleri</name>
    <dbReference type="NCBI Taxonomy" id="10195"/>
    <lineage>
        <taxon>Eukaryota</taxon>
        <taxon>Metazoa</taxon>
        <taxon>Spiralia</taxon>
        <taxon>Gnathifera</taxon>
        <taxon>Rotifera</taxon>
        <taxon>Eurotatoria</taxon>
        <taxon>Monogononta</taxon>
        <taxon>Pseudotrocha</taxon>
        <taxon>Ploima</taxon>
        <taxon>Brachionidae</taxon>
        <taxon>Brachionus</taxon>
    </lineage>
</organism>
<protein>
    <submittedName>
        <fullName evidence="1">Uncharacterized protein</fullName>
    </submittedName>
</protein>
<gene>
    <name evidence="1" type="ORF">BpHYR1_003607</name>
</gene>
<keyword evidence="2" id="KW-1185">Reference proteome</keyword>
<dbReference type="AlphaFoldDB" id="A0A3M7PFV8"/>